<dbReference type="EnsemblMetazoa" id="XM_014394179.1">
    <property type="protein sequence ID" value="XP_014249665.1"/>
    <property type="gene ID" value="LOC106666760"/>
</dbReference>
<dbReference type="Gene3D" id="3.40.525.10">
    <property type="entry name" value="CRAL-TRIO lipid binding domain"/>
    <property type="match status" value="1"/>
</dbReference>
<dbReference type="CDD" id="cd00170">
    <property type="entry name" value="SEC14"/>
    <property type="match status" value="1"/>
</dbReference>
<dbReference type="PRINTS" id="PR00180">
    <property type="entry name" value="CRETINALDHBP"/>
</dbReference>
<dbReference type="EnsemblMetazoa" id="XM_014394177.1">
    <property type="protein sequence ID" value="XP_014249663.1"/>
    <property type="gene ID" value="LOC106666760"/>
</dbReference>
<dbReference type="InterPro" id="IPR036273">
    <property type="entry name" value="CRAL/TRIO_N_dom_sf"/>
</dbReference>
<reference evidence="2" key="1">
    <citation type="submission" date="2022-01" db="UniProtKB">
        <authorList>
            <consortium name="EnsemblMetazoa"/>
        </authorList>
    </citation>
    <scope>IDENTIFICATION</scope>
</reference>
<dbReference type="GO" id="GO:1902936">
    <property type="term" value="F:phosphatidylinositol bisphosphate binding"/>
    <property type="evidence" value="ECO:0007669"/>
    <property type="project" value="TreeGrafter"/>
</dbReference>
<sequence length="267" mass="30905">MVLNRSKPNDEILTIIDSVRILIKGEYNLKCSTDGEFLLRFIKASNYDVQASYMLIKDYFKAKQDHPDEFKFKQPIFYESVISRLDLGFVLHEKDYKGRPILLLRLGDIDPSNESWPLLMQAATITLESLSADPENQDSGVNLIFDCTNFSLKIMRWATPPKLKVIMKFLQDCIPLKFDVFHIVNAPLVFNVFFCALKPFMKEGFVRKLNWHKAPYKSLHAQINPSLLLPHMGGTLDMNQVRDWYQVVLSKEQFFKGKNISSSTDEK</sequence>
<dbReference type="InterPro" id="IPR011074">
    <property type="entry name" value="CRAL/TRIO_N_dom"/>
</dbReference>
<evidence type="ECO:0000313" key="2">
    <source>
        <dbReference type="EnsemblMetazoa" id="XP_014249665.1"/>
    </source>
</evidence>
<dbReference type="SMART" id="SM01100">
    <property type="entry name" value="CRAL_TRIO_N"/>
    <property type="match status" value="1"/>
</dbReference>
<dbReference type="Gene3D" id="1.20.5.1200">
    <property type="entry name" value="Alpha-tocopherol transfer"/>
    <property type="match status" value="1"/>
</dbReference>
<evidence type="ECO:0000313" key="3">
    <source>
        <dbReference type="Proteomes" id="UP000494040"/>
    </source>
</evidence>
<dbReference type="SUPFAM" id="SSF46938">
    <property type="entry name" value="CRAL/TRIO N-terminal domain"/>
    <property type="match status" value="1"/>
</dbReference>
<dbReference type="InterPro" id="IPR001251">
    <property type="entry name" value="CRAL-TRIO_dom"/>
</dbReference>
<accession>A0A8I6RQM5</accession>
<dbReference type="RefSeq" id="XP_014249663.1">
    <property type="nucleotide sequence ID" value="XM_014394177.1"/>
</dbReference>
<dbReference type="EnsemblMetazoa" id="XM_014394178.1">
    <property type="protein sequence ID" value="XP_014249664.1"/>
    <property type="gene ID" value="LOC106666760"/>
</dbReference>
<dbReference type="SUPFAM" id="SSF52087">
    <property type="entry name" value="CRAL/TRIO domain"/>
    <property type="match status" value="1"/>
</dbReference>
<dbReference type="RefSeq" id="XP_014249664.1">
    <property type="nucleotide sequence ID" value="XM_014394178.1"/>
</dbReference>
<dbReference type="SMART" id="SM00516">
    <property type="entry name" value="SEC14"/>
    <property type="match status" value="1"/>
</dbReference>
<dbReference type="Proteomes" id="UP000494040">
    <property type="component" value="Unassembled WGS sequence"/>
</dbReference>
<dbReference type="RefSeq" id="XP_014249665.1">
    <property type="nucleotide sequence ID" value="XM_014394179.1"/>
</dbReference>
<dbReference type="InterPro" id="IPR036865">
    <property type="entry name" value="CRAL-TRIO_dom_sf"/>
</dbReference>
<dbReference type="GeneID" id="106666760"/>
<organism evidence="2 3">
    <name type="scientific">Cimex lectularius</name>
    <name type="common">Bed bug</name>
    <name type="synonym">Acanthia lectularia</name>
    <dbReference type="NCBI Taxonomy" id="79782"/>
    <lineage>
        <taxon>Eukaryota</taxon>
        <taxon>Metazoa</taxon>
        <taxon>Ecdysozoa</taxon>
        <taxon>Arthropoda</taxon>
        <taxon>Hexapoda</taxon>
        <taxon>Insecta</taxon>
        <taxon>Pterygota</taxon>
        <taxon>Neoptera</taxon>
        <taxon>Paraneoptera</taxon>
        <taxon>Hemiptera</taxon>
        <taxon>Heteroptera</taxon>
        <taxon>Panheteroptera</taxon>
        <taxon>Cimicomorpha</taxon>
        <taxon>Cimicidae</taxon>
        <taxon>Cimex</taxon>
    </lineage>
</organism>
<proteinExistence type="predicted"/>
<dbReference type="PANTHER" id="PTHR10174:SF130">
    <property type="entry name" value="ALPHA-TOCOPHEROL TRANSFER PROTEIN-LIKE"/>
    <property type="match status" value="1"/>
</dbReference>
<dbReference type="GO" id="GO:0016020">
    <property type="term" value="C:membrane"/>
    <property type="evidence" value="ECO:0007669"/>
    <property type="project" value="TreeGrafter"/>
</dbReference>
<dbReference type="PANTHER" id="PTHR10174">
    <property type="entry name" value="ALPHA-TOCOPHEROL TRANSFER PROTEIN-RELATED"/>
    <property type="match status" value="1"/>
</dbReference>
<dbReference type="KEGG" id="clec:106666760"/>
<dbReference type="Pfam" id="PF00650">
    <property type="entry name" value="CRAL_TRIO"/>
    <property type="match status" value="1"/>
</dbReference>
<dbReference type="OrthoDB" id="1434354at2759"/>
<dbReference type="Gene3D" id="1.10.8.20">
    <property type="entry name" value="N-terminal domain of phosphatidylinositol transfer protein sec14p"/>
    <property type="match status" value="1"/>
</dbReference>
<dbReference type="PROSITE" id="PS50191">
    <property type="entry name" value="CRAL_TRIO"/>
    <property type="match status" value="1"/>
</dbReference>
<dbReference type="AlphaFoldDB" id="A0A8I6RQM5"/>
<protein>
    <recommendedName>
        <fullName evidence="1">CRAL-TRIO domain-containing protein</fullName>
    </recommendedName>
</protein>
<dbReference type="OMA" id="YLQNCAP"/>
<keyword evidence="3" id="KW-1185">Reference proteome</keyword>
<name>A0A8I6RQM5_CIMLE</name>
<feature type="domain" description="CRAL-TRIO" evidence="1">
    <location>
        <begin position="78"/>
        <end position="240"/>
    </location>
</feature>
<evidence type="ECO:0000259" key="1">
    <source>
        <dbReference type="PROSITE" id="PS50191"/>
    </source>
</evidence>